<dbReference type="AlphaFoldDB" id="A0A6A6UD71"/>
<dbReference type="GO" id="GO:0005694">
    <property type="term" value="C:chromosome"/>
    <property type="evidence" value="ECO:0007669"/>
    <property type="project" value="TreeGrafter"/>
</dbReference>
<dbReference type="PANTHER" id="PTHR13710:SF154">
    <property type="entry name" value="RECQ HELICASE, PUTATIVE (AFU_ORTHOLOGUE AFUA_6G14720)-RELATED"/>
    <property type="match status" value="1"/>
</dbReference>
<feature type="compositionally biased region" description="Polar residues" evidence="6">
    <location>
        <begin position="658"/>
        <end position="673"/>
    </location>
</feature>
<proteinExistence type="inferred from homology"/>
<evidence type="ECO:0000313" key="10">
    <source>
        <dbReference type="Proteomes" id="UP000799302"/>
    </source>
</evidence>
<dbReference type="GO" id="GO:0009378">
    <property type="term" value="F:four-way junction helicase activity"/>
    <property type="evidence" value="ECO:0007669"/>
    <property type="project" value="TreeGrafter"/>
</dbReference>
<dbReference type="InterPro" id="IPR011545">
    <property type="entry name" value="DEAD/DEAH_box_helicase_dom"/>
</dbReference>
<evidence type="ECO:0000256" key="2">
    <source>
        <dbReference type="ARBA" id="ARBA00022741"/>
    </source>
</evidence>
<evidence type="ECO:0000313" key="9">
    <source>
        <dbReference type="EMBL" id="KAF2669323.1"/>
    </source>
</evidence>
<dbReference type="Pfam" id="PF00271">
    <property type="entry name" value="Helicase_C"/>
    <property type="match status" value="1"/>
</dbReference>
<keyword evidence="9" id="KW-0378">Hydrolase</keyword>
<feature type="compositionally biased region" description="Polar residues" evidence="6">
    <location>
        <begin position="882"/>
        <end position="892"/>
    </location>
</feature>
<feature type="compositionally biased region" description="Basic and acidic residues" evidence="6">
    <location>
        <begin position="907"/>
        <end position="933"/>
    </location>
</feature>
<evidence type="ECO:0000259" key="7">
    <source>
        <dbReference type="PROSITE" id="PS51192"/>
    </source>
</evidence>
<feature type="region of interest" description="Disordered" evidence="6">
    <location>
        <begin position="346"/>
        <end position="425"/>
    </location>
</feature>
<dbReference type="Pfam" id="PF00270">
    <property type="entry name" value="DEAD"/>
    <property type="match status" value="1"/>
</dbReference>
<accession>A0A6A6UD71</accession>
<feature type="region of interest" description="Disordered" evidence="6">
    <location>
        <begin position="1"/>
        <end position="52"/>
    </location>
</feature>
<evidence type="ECO:0000256" key="6">
    <source>
        <dbReference type="SAM" id="MobiDB-lite"/>
    </source>
</evidence>
<evidence type="ECO:0000256" key="4">
    <source>
        <dbReference type="ARBA" id="ARBA00034617"/>
    </source>
</evidence>
<feature type="compositionally biased region" description="Basic and acidic residues" evidence="6">
    <location>
        <begin position="868"/>
        <end position="881"/>
    </location>
</feature>
<dbReference type="GO" id="GO:0000724">
    <property type="term" value="P:double-strand break repair via homologous recombination"/>
    <property type="evidence" value="ECO:0007669"/>
    <property type="project" value="TreeGrafter"/>
</dbReference>
<dbReference type="GO" id="GO:0003676">
    <property type="term" value="F:nucleic acid binding"/>
    <property type="evidence" value="ECO:0007669"/>
    <property type="project" value="InterPro"/>
</dbReference>
<evidence type="ECO:0000256" key="5">
    <source>
        <dbReference type="ARBA" id="ARBA00034808"/>
    </source>
</evidence>
<feature type="compositionally biased region" description="Polar residues" evidence="6">
    <location>
        <begin position="349"/>
        <end position="364"/>
    </location>
</feature>
<keyword evidence="3" id="KW-0067">ATP-binding</keyword>
<evidence type="ECO:0000256" key="1">
    <source>
        <dbReference type="ARBA" id="ARBA00005446"/>
    </source>
</evidence>
<dbReference type="SUPFAM" id="SSF52540">
    <property type="entry name" value="P-loop containing nucleoside triphosphate hydrolases"/>
    <property type="match status" value="1"/>
</dbReference>
<dbReference type="OrthoDB" id="5413666at2759"/>
<keyword evidence="10" id="KW-1185">Reference proteome</keyword>
<organism evidence="9 10">
    <name type="scientific">Microthyrium microscopicum</name>
    <dbReference type="NCBI Taxonomy" id="703497"/>
    <lineage>
        <taxon>Eukaryota</taxon>
        <taxon>Fungi</taxon>
        <taxon>Dikarya</taxon>
        <taxon>Ascomycota</taxon>
        <taxon>Pezizomycotina</taxon>
        <taxon>Dothideomycetes</taxon>
        <taxon>Dothideomycetes incertae sedis</taxon>
        <taxon>Microthyriales</taxon>
        <taxon>Microthyriaceae</taxon>
        <taxon>Microthyrium</taxon>
    </lineage>
</organism>
<name>A0A6A6UD71_9PEZI</name>
<evidence type="ECO:0000259" key="8">
    <source>
        <dbReference type="PROSITE" id="PS51194"/>
    </source>
</evidence>
<dbReference type="GO" id="GO:0016787">
    <property type="term" value="F:hydrolase activity"/>
    <property type="evidence" value="ECO:0007669"/>
    <property type="project" value="UniProtKB-KW"/>
</dbReference>
<protein>
    <recommendedName>
        <fullName evidence="5">DNA 3'-5' helicase</fullName>
        <ecNumber evidence="5">5.6.2.4</ecNumber>
    </recommendedName>
</protein>
<dbReference type="Proteomes" id="UP000799302">
    <property type="component" value="Unassembled WGS sequence"/>
</dbReference>
<feature type="region of interest" description="Disordered" evidence="6">
    <location>
        <begin position="577"/>
        <end position="678"/>
    </location>
</feature>
<feature type="compositionally biased region" description="Polar residues" evidence="6">
    <location>
        <begin position="1011"/>
        <end position="1028"/>
    </location>
</feature>
<comment type="catalytic activity">
    <reaction evidence="4">
        <text>Couples ATP hydrolysis with the unwinding of duplex DNA by translocating in the 3'-5' direction.</text>
        <dbReference type="EC" id="5.6.2.4"/>
    </reaction>
</comment>
<dbReference type="EMBL" id="MU004235">
    <property type="protein sequence ID" value="KAF2669323.1"/>
    <property type="molecule type" value="Genomic_DNA"/>
</dbReference>
<dbReference type="InterPro" id="IPR014001">
    <property type="entry name" value="Helicase_ATP-bd"/>
</dbReference>
<sequence>MPSTKTKRMPKIPRGFQKKPANRRTNNGERFPNHRKSQETQYPPLPYDLDEMEPEELDERTKRMPRMKPETIQKMINVLTRGESYSEKQPGVLRSALKRFYPDIEPKEAQIRALRTLIYGGGDVLLIAKTGFGKSLILHAYGALTGKITLQIVPLNRLGEDQCNSIKNVEGCTPRLLTGDSKEKIRHLTRRMRRGDFSHILLSPELVSSPDFRKLLKDVEFQQRIGCVAIDECHLVHQWRNFRTKFTMIGELRAILPQDVVWFGCTGTLSRPAQETVLQLGGFRRLGQHQRQTTLLRTSIDRPDLSIVVRFIEKGKLTSFDNLYNVLRYAFQRVHETTALADENHHEATASQEDVQRQDVQSDNGCGASVDTASPGSDLHSAEDEDDADGERSGEEGIDVDSSSQYPKLKRKRTRKRSNRKIKVGSPSKIPKTIIFVDGIFSIRTALMYLRRSLVTLTSHLPDGHPKKYSRDPKAGAFCVDRIVEEYTSRSSKYDQNRRYTTFCKPDSEIRIMVATTCLGLGCHIPGVMLIIIWKIPIGYDMLDLWQRAGRGARGEGDHGTVEIWLPYYLHNEYAKERPVQDAPEPSTAITRQRKTATRHMLSSHRAMQRQHQSQQALSQQASSHPLSQVWTPGDVSDISENSLADVERESTEPESPVASSSWAGPSTQNTVGKQKKSKKIEFFSKPETKQRAKTPQEFHDLANADCIRVVIWKFLGEDQMPSLPARDPLLCCNRCNPALLLPEIAPRKDKLAELKPPALNSRGWFALEEITAWAQDWARRLHPPSAMSKYGVSSFTVLSRHTQWQLAHIFSSATKLSNLPSPIEWDWLKGQATLPHDWDEYDDHSIDLLKKLEALAVLVPTRFTELEQQRQERRKQKEATRGQSASQSANRQVIEIDSAEDTDEAIGQRREADQTDIEARFKATARERDEKRRRQSGLPSQAMGTSSTAPMSSSAPGLLASSLAPKPSRRRASQAMVDTTILEDSEPSSPISPLTSRTTRRSALAELPVGSTQARASGQARDTSSTPPGRKRAARSPSVASIKQVEKRARQGTVGLSHIQKTRIGRSLILTEKGRHNTAFPD</sequence>
<dbReference type="PROSITE" id="PS51192">
    <property type="entry name" value="HELICASE_ATP_BIND_1"/>
    <property type="match status" value="1"/>
</dbReference>
<dbReference type="PROSITE" id="PS51194">
    <property type="entry name" value="HELICASE_CTER"/>
    <property type="match status" value="1"/>
</dbReference>
<dbReference type="GO" id="GO:0005737">
    <property type="term" value="C:cytoplasm"/>
    <property type="evidence" value="ECO:0007669"/>
    <property type="project" value="TreeGrafter"/>
</dbReference>
<dbReference type="CDD" id="cd18785">
    <property type="entry name" value="SF2_C"/>
    <property type="match status" value="1"/>
</dbReference>
<feature type="domain" description="Helicase C-terminal" evidence="8">
    <location>
        <begin position="408"/>
        <end position="591"/>
    </location>
</feature>
<dbReference type="EC" id="5.6.2.4" evidence="5"/>
<feature type="compositionally biased region" description="Basic residues" evidence="6">
    <location>
        <begin position="1"/>
        <end position="22"/>
    </location>
</feature>
<dbReference type="InterPro" id="IPR027417">
    <property type="entry name" value="P-loop_NTPase"/>
</dbReference>
<dbReference type="PANTHER" id="PTHR13710">
    <property type="entry name" value="DNA HELICASE RECQ FAMILY MEMBER"/>
    <property type="match status" value="1"/>
</dbReference>
<evidence type="ECO:0000256" key="3">
    <source>
        <dbReference type="ARBA" id="ARBA00022840"/>
    </source>
</evidence>
<feature type="compositionally biased region" description="Low complexity" evidence="6">
    <location>
        <begin position="944"/>
        <end position="967"/>
    </location>
</feature>
<keyword evidence="2" id="KW-0547">Nucleotide-binding</keyword>
<dbReference type="GO" id="GO:0043138">
    <property type="term" value="F:3'-5' DNA helicase activity"/>
    <property type="evidence" value="ECO:0007669"/>
    <property type="project" value="UniProtKB-EC"/>
</dbReference>
<gene>
    <name evidence="9" type="ORF">BT63DRAFT_258704</name>
</gene>
<comment type="similarity">
    <text evidence="1">Belongs to the helicase family. RecQ subfamily.</text>
</comment>
<feature type="compositionally biased region" description="Polar residues" evidence="6">
    <location>
        <begin position="988"/>
        <end position="998"/>
    </location>
</feature>
<feature type="region of interest" description="Disordered" evidence="6">
    <location>
        <begin position="868"/>
        <end position="1055"/>
    </location>
</feature>
<feature type="compositionally biased region" description="Basic residues" evidence="6">
    <location>
        <begin position="408"/>
        <end position="423"/>
    </location>
</feature>
<feature type="compositionally biased region" description="Low complexity" evidence="6">
    <location>
        <begin position="604"/>
        <end position="629"/>
    </location>
</feature>
<feature type="domain" description="Helicase ATP-binding" evidence="7">
    <location>
        <begin position="115"/>
        <end position="287"/>
    </location>
</feature>
<dbReference type="InterPro" id="IPR001650">
    <property type="entry name" value="Helicase_C-like"/>
</dbReference>
<dbReference type="SMART" id="SM00487">
    <property type="entry name" value="DEXDc"/>
    <property type="match status" value="1"/>
</dbReference>
<dbReference type="GO" id="GO:0005524">
    <property type="term" value="F:ATP binding"/>
    <property type="evidence" value="ECO:0007669"/>
    <property type="project" value="UniProtKB-KW"/>
</dbReference>
<dbReference type="Gene3D" id="3.40.50.300">
    <property type="entry name" value="P-loop containing nucleotide triphosphate hydrolases"/>
    <property type="match status" value="2"/>
</dbReference>
<reference evidence="9" key="1">
    <citation type="journal article" date="2020" name="Stud. Mycol.">
        <title>101 Dothideomycetes genomes: a test case for predicting lifestyles and emergence of pathogens.</title>
        <authorList>
            <person name="Haridas S."/>
            <person name="Albert R."/>
            <person name="Binder M."/>
            <person name="Bloem J."/>
            <person name="Labutti K."/>
            <person name="Salamov A."/>
            <person name="Andreopoulos B."/>
            <person name="Baker S."/>
            <person name="Barry K."/>
            <person name="Bills G."/>
            <person name="Bluhm B."/>
            <person name="Cannon C."/>
            <person name="Castanera R."/>
            <person name="Culley D."/>
            <person name="Daum C."/>
            <person name="Ezra D."/>
            <person name="Gonzalez J."/>
            <person name="Henrissat B."/>
            <person name="Kuo A."/>
            <person name="Liang C."/>
            <person name="Lipzen A."/>
            <person name="Lutzoni F."/>
            <person name="Magnuson J."/>
            <person name="Mondo S."/>
            <person name="Nolan M."/>
            <person name="Ohm R."/>
            <person name="Pangilinan J."/>
            <person name="Park H.-J."/>
            <person name="Ramirez L."/>
            <person name="Alfaro M."/>
            <person name="Sun H."/>
            <person name="Tritt A."/>
            <person name="Yoshinaga Y."/>
            <person name="Zwiers L.-H."/>
            <person name="Turgeon B."/>
            <person name="Goodwin S."/>
            <person name="Spatafora J."/>
            <person name="Crous P."/>
            <person name="Grigoriev I."/>
        </authorList>
    </citation>
    <scope>NUCLEOTIDE SEQUENCE</scope>
    <source>
        <strain evidence="9">CBS 115976</strain>
    </source>
</reference>